<dbReference type="Proteomes" id="UP000232688">
    <property type="component" value="Unassembled WGS sequence"/>
</dbReference>
<comment type="caution">
    <text evidence="2">The sequence shown here is derived from an EMBL/GenBank/DDBJ whole genome shotgun (WGS) entry which is preliminary data.</text>
</comment>
<accession>A0A2I1EYL0</accession>
<dbReference type="SUPFAM" id="SSF47095">
    <property type="entry name" value="HMG-box"/>
    <property type="match status" value="1"/>
</dbReference>
<feature type="region of interest" description="Disordered" evidence="1">
    <location>
        <begin position="1"/>
        <end position="51"/>
    </location>
</feature>
<reference evidence="2" key="5">
    <citation type="submission" date="2020-05" db="EMBL/GenBank/DDBJ databases">
        <authorList>
            <person name="Rincon C."/>
            <person name="Sanders R I."/>
            <person name="Robbins C."/>
            <person name="Chaturvedi A."/>
        </authorList>
    </citation>
    <scope>NUCLEOTIDE SEQUENCE</scope>
    <source>
        <strain evidence="2">CHB12</strain>
    </source>
</reference>
<dbReference type="Proteomes" id="UP000232722">
    <property type="component" value="Unassembled WGS sequence"/>
</dbReference>
<dbReference type="Gene3D" id="1.10.30.10">
    <property type="entry name" value="High mobility group box domain"/>
    <property type="match status" value="1"/>
</dbReference>
<proteinExistence type="predicted"/>
<evidence type="ECO:0000313" key="4">
    <source>
        <dbReference type="EMBL" id="PKC58184.1"/>
    </source>
</evidence>
<feature type="compositionally biased region" description="Basic residues" evidence="1">
    <location>
        <begin position="1"/>
        <end position="13"/>
    </location>
</feature>
<evidence type="ECO:0000313" key="6">
    <source>
        <dbReference type="Proteomes" id="UP000232722"/>
    </source>
</evidence>
<dbReference type="VEuPathDB" id="FungiDB:RhiirA1_471361"/>
<dbReference type="EMBL" id="LLXJ01000962">
    <property type="protein sequence ID" value="PKC04752.1"/>
    <property type="molecule type" value="Genomic_DNA"/>
</dbReference>
<reference evidence="3 6" key="1">
    <citation type="submission" date="2016-04" db="EMBL/GenBank/DDBJ databases">
        <title>Genome analyses suggest a sexual origin of heterokaryosis in a supposedly ancient asexual fungus.</title>
        <authorList>
            <person name="Ropars J."/>
            <person name="Sedzielewska K."/>
            <person name="Noel J."/>
            <person name="Charron P."/>
            <person name="Farinelli L."/>
            <person name="Marton T."/>
            <person name="Kruger M."/>
            <person name="Pelin A."/>
            <person name="Brachmann A."/>
            <person name="Corradi N."/>
        </authorList>
    </citation>
    <scope>NUCLEOTIDE SEQUENCE [LARGE SCALE GENOMIC DNA]</scope>
    <source>
        <strain evidence="3 6">A5</strain>
    </source>
</reference>
<dbReference type="VEuPathDB" id="FungiDB:RhiirFUN_020344"/>
<reference evidence="4 5" key="4">
    <citation type="submission" date="2017-10" db="EMBL/GenBank/DDBJ databases">
        <title>Genome analyses suggest a sexual origin of heterokaryosis in a supposedly ancient asexual fungus.</title>
        <authorList>
            <person name="Corradi N."/>
            <person name="Sedzielewska K."/>
            <person name="Noel J."/>
            <person name="Charron P."/>
            <person name="Farinelli L."/>
            <person name="Marton T."/>
            <person name="Kruger M."/>
            <person name="Pelin A."/>
            <person name="Brachmann A."/>
            <person name="Corradi N."/>
        </authorList>
    </citation>
    <scope>NUCLEOTIDE SEQUENCE [LARGE SCALE GENOMIC DNA]</scope>
    <source>
        <strain evidence="4 5">A1</strain>
    </source>
</reference>
<evidence type="ECO:0000313" key="3">
    <source>
        <dbReference type="EMBL" id="PKC04752.1"/>
    </source>
</evidence>
<dbReference type="InterPro" id="IPR036910">
    <property type="entry name" value="HMG_box_dom_sf"/>
</dbReference>
<reference evidence="4 5" key="3">
    <citation type="submission" date="2017-10" db="EMBL/GenBank/DDBJ databases">
        <title>Extensive intraspecific genome diversity in a model arbuscular mycorrhizal fungus.</title>
        <authorList>
            <person name="Chen E.C.H."/>
            <person name="Morin E."/>
            <person name="Baudet D."/>
            <person name="Noel J."/>
            <person name="Ndikumana S."/>
            <person name="Charron P."/>
            <person name="St-Onge C."/>
            <person name="Giorgi J."/>
            <person name="Grigoriev I.V."/>
            <person name="Roux C."/>
            <person name="Martin F.M."/>
            <person name="Corradi N."/>
        </authorList>
    </citation>
    <scope>NUCLEOTIDE SEQUENCE [LARGE SCALE GENOMIC DNA]</scope>
    <source>
        <strain evidence="4 5">A1</strain>
    </source>
</reference>
<evidence type="ECO:0000256" key="1">
    <source>
        <dbReference type="SAM" id="MobiDB-lite"/>
    </source>
</evidence>
<gene>
    <name evidence="2" type="ORF">CHRIB12_LOCUS13606</name>
    <name evidence="4" type="ORF">RhiirA1_471361</name>
    <name evidence="3" type="ORF">RhiirA5_421831</name>
</gene>
<dbReference type="AlphaFoldDB" id="A0A2I1EYL0"/>
<organism evidence="2 7">
    <name type="scientific">Rhizophagus irregularis</name>
    <dbReference type="NCBI Taxonomy" id="588596"/>
    <lineage>
        <taxon>Eukaryota</taxon>
        <taxon>Fungi</taxon>
        <taxon>Fungi incertae sedis</taxon>
        <taxon>Mucoromycota</taxon>
        <taxon>Glomeromycotina</taxon>
        <taxon>Glomeromycetes</taxon>
        <taxon>Glomerales</taxon>
        <taxon>Glomeraceae</taxon>
        <taxon>Rhizophagus</taxon>
    </lineage>
</organism>
<evidence type="ECO:0000313" key="2">
    <source>
        <dbReference type="EMBL" id="CAB5372587.1"/>
    </source>
</evidence>
<evidence type="ECO:0000313" key="5">
    <source>
        <dbReference type="Proteomes" id="UP000232688"/>
    </source>
</evidence>
<dbReference type="Proteomes" id="UP000684084">
    <property type="component" value="Unassembled WGS sequence"/>
</dbReference>
<reference evidence="3 6" key="2">
    <citation type="submission" date="2017-09" db="EMBL/GenBank/DDBJ databases">
        <title>Extensive intraspecific genome diversity in a model arbuscular mycorrhizal fungus.</title>
        <authorList>
            <person name="Chen E.C."/>
            <person name="Morin E."/>
            <person name="Beaudet D."/>
            <person name="Noel J."/>
            <person name="Ndikumana S."/>
            <person name="Charron P."/>
            <person name="St-Onge C."/>
            <person name="Giorgi J."/>
            <person name="Grigoriev I.V."/>
            <person name="Roux C."/>
            <person name="Martin F.M."/>
            <person name="Corradi N."/>
        </authorList>
    </citation>
    <scope>NUCLEOTIDE SEQUENCE [LARGE SCALE GENOMIC DNA]</scope>
    <source>
        <strain evidence="3 6">A5</strain>
    </source>
</reference>
<evidence type="ECO:0000313" key="7">
    <source>
        <dbReference type="Proteomes" id="UP000684084"/>
    </source>
</evidence>
<feature type="compositionally biased region" description="Basic and acidic residues" evidence="1">
    <location>
        <begin position="39"/>
        <end position="51"/>
    </location>
</feature>
<dbReference type="OrthoDB" id="2311370at2759"/>
<dbReference type="EMBL" id="LLXH01001608">
    <property type="protein sequence ID" value="PKC58184.1"/>
    <property type="molecule type" value="Genomic_DNA"/>
</dbReference>
<dbReference type="EMBL" id="CAGKOT010000031">
    <property type="protein sequence ID" value="CAB5372587.1"/>
    <property type="molecule type" value="Genomic_DNA"/>
</dbReference>
<sequence>MGKPKANKNHSKSRTPNAWILFSNDHDGEIRKHGRKNVKRTDSMKSAKRVWEKMPSPKKLNYFMKWENIKEQMHVEEANKYLDDNEKLPLDTHGCFIVRTPEYYKRLQKSKENRVKENKVFGEIIKEDAYI</sequence>
<protein>
    <submittedName>
        <fullName evidence="2">Uncharacterized protein</fullName>
    </submittedName>
</protein>
<dbReference type="VEuPathDB" id="FungiDB:FUN_013140"/>
<name>A0A2I1EYL0_9GLOM</name>